<reference evidence="3 4" key="1">
    <citation type="submission" date="2017-07" db="EMBL/GenBank/DDBJ databases">
        <title>Tetzosporium hominis gen.nov. sp.nov.</title>
        <authorList>
            <person name="Tetz G."/>
            <person name="Tetz V."/>
        </authorList>
    </citation>
    <scope>NUCLEOTIDE SEQUENCE [LARGE SCALE GENOMIC DNA]</scope>
    <source>
        <strain evidence="3 4">VT-49</strain>
    </source>
</reference>
<dbReference type="RefSeq" id="WP_094943203.1">
    <property type="nucleotide sequence ID" value="NZ_NOKQ01000217.1"/>
</dbReference>
<comment type="caution">
    <text evidence="3">The sequence shown here is derived from an EMBL/GenBank/DDBJ whole genome shotgun (WGS) entry which is preliminary data.</text>
</comment>
<organism evidence="3 4">
    <name type="scientific">Tetzosporium hominis</name>
    <dbReference type="NCBI Taxonomy" id="2020506"/>
    <lineage>
        <taxon>Bacteria</taxon>
        <taxon>Bacillati</taxon>
        <taxon>Bacillota</taxon>
        <taxon>Bacilli</taxon>
        <taxon>Bacillales</taxon>
        <taxon>Caryophanaceae</taxon>
        <taxon>Tetzosporium</taxon>
    </lineage>
</organism>
<feature type="transmembrane region" description="Helical" evidence="1">
    <location>
        <begin position="81"/>
        <end position="104"/>
    </location>
</feature>
<keyword evidence="1" id="KW-0472">Membrane</keyword>
<name>A0A264W311_9BACL</name>
<gene>
    <name evidence="3" type="ORF">CF394_09325</name>
</gene>
<dbReference type="Proteomes" id="UP000217065">
    <property type="component" value="Unassembled WGS sequence"/>
</dbReference>
<accession>A0A264W311</accession>
<dbReference type="InterPro" id="IPR025273">
    <property type="entry name" value="DUF4064"/>
</dbReference>
<dbReference type="Pfam" id="PF13273">
    <property type="entry name" value="DUF4064"/>
    <property type="match status" value="1"/>
</dbReference>
<keyword evidence="1" id="KW-0812">Transmembrane</keyword>
<evidence type="ECO:0000313" key="4">
    <source>
        <dbReference type="Proteomes" id="UP000217065"/>
    </source>
</evidence>
<evidence type="ECO:0000313" key="3">
    <source>
        <dbReference type="EMBL" id="OZS77945.1"/>
    </source>
</evidence>
<feature type="transmembrane region" description="Helical" evidence="1">
    <location>
        <begin position="9"/>
        <end position="30"/>
    </location>
</feature>
<protein>
    <recommendedName>
        <fullName evidence="2">DUF4064 domain-containing protein</fullName>
    </recommendedName>
</protein>
<keyword evidence="1" id="KW-1133">Transmembrane helix</keyword>
<evidence type="ECO:0000256" key="1">
    <source>
        <dbReference type="SAM" id="Phobius"/>
    </source>
</evidence>
<feature type="domain" description="DUF4064" evidence="2">
    <location>
        <begin position="4"/>
        <end position="126"/>
    </location>
</feature>
<feature type="transmembrane region" description="Helical" evidence="1">
    <location>
        <begin position="116"/>
        <end position="143"/>
    </location>
</feature>
<proteinExistence type="predicted"/>
<evidence type="ECO:0000259" key="2">
    <source>
        <dbReference type="Pfam" id="PF13273"/>
    </source>
</evidence>
<sequence length="168" mass="18271">MKFSRTGELVLGVIGAVFTAISVILLTIAVSSGSAALEDPELMGQFEQEIVTEMQNDPTLTAQDVEMASQFFSEGLGAISVFGWAAVVVLVISLIFNILAIVFISKNRNPKLAGVFFILAGLFAFILSLTSILLYIAAIMSFVRKAPVNGQRQQHPDDLDYYEPNRPL</sequence>
<dbReference type="AlphaFoldDB" id="A0A264W311"/>
<dbReference type="EMBL" id="NOKQ01000217">
    <property type="protein sequence ID" value="OZS77945.1"/>
    <property type="molecule type" value="Genomic_DNA"/>
</dbReference>
<keyword evidence="4" id="KW-1185">Reference proteome</keyword>
<dbReference type="OrthoDB" id="2357232at2"/>